<accession>A0A563VY98</accession>
<reference evidence="1 2" key="1">
    <citation type="submission" date="2019-01" db="EMBL/GenBank/DDBJ databases">
        <authorList>
            <person name="Brito A."/>
        </authorList>
    </citation>
    <scope>NUCLEOTIDE SEQUENCE [LARGE SCALE GENOMIC DNA]</scope>
    <source>
        <strain evidence="1">1</strain>
    </source>
</reference>
<keyword evidence="2" id="KW-1185">Reference proteome</keyword>
<name>A0A563VY98_9CYAN</name>
<sequence>MLLDKFLYPVEKAQHDLQNAAKHAQYLAECINYYYRDHGLTKEQARDISQQFRFLAIKIAQIDSLSDLKLIYEATTFFTHRMSEFKHHDRKYAIENSIRKHILNKLGTCIAIENNFQRRLSFMDQNQNKIDSEDKSLSSAW</sequence>
<evidence type="ECO:0000313" key="2">
    <source>
        <dbReference type="Proteomes" id="UP000320055"/>
    </source>
</evidence>
<evidence type="ECO:0000313" key="1">
    <source>
        <dbReference type="EMBL" id="VEP16390.1"/>
    </source>
</evidence>
<proteinExistence type="predicted"/>
<dbReference type="AlphaFoldDB" id="A0A563VY98"/>
<dbReference type="Proteomes" id="UP000320055">
    <property type="component" value="Unassembled WGS sequence"/>
</dbReference>
<protein>
    <submittedName>
        <fullName evidence="1">Uncharacterized protein</fullName>
    </submittedName>
</protein>
<gene>
    <name evidence="1" type="ORF">H1P_4400008</name>
</gene>
<dbReference type="RefSeq" id="WP_222427342.1">
    <property type="nucleotide sequence ID" value="NZ_LR214175.1"/>
</dbReference>
<organism evidence="1 2">
    <name type="scientific">Hyella patelloides LEGE 07179</name>
    <dbReference type="NCBI Taxonomy" id="945734"/>
    <lineage>
        <taxon>Bacteria</taxon>
        <taxon>Bacillati</taxon>
        <taxon>Cyanobacteriota</taxon>
        <taxon>Cyanophyceae</taxon>
        <taxon>Pleurocapsales</taxon>
        <taxon>Hyellaceae</taxon>
        <taxon>Hyella</taxon>
    </lineage>
</organism>
<dbReference type="EMBL" id="CAACVJ010000380">
    <property type="protein sequence ID" value="VEP16390.1"/>
    <property type="molecule type" value="Genomic_DNA"/>
</dbReference>